<dbReference type="Proteomes" id="UP000199691">
    <property type="component" value="Unassembled WGS sequence"/>
</dbReference>
<name>A0A1H0FGE5_9PSEU</name>
<dbReference type="InterPro" id="IPR049245">
    <property type="entry name" value="DUF6880"/>
</dbReference>
<dbReference type="Pfam" id="PF21810">
    <property type="entry name" value="DUF6880"/>
    <property type="match status" value="1"/>
</dbReference>
<reference evidence="2" key="1">
    <citation type="submission" date="2016-10" db="EMBL/GenBank/DDBJ databases">
        <authorList>
            <person name="Varghese N."/>
            <person name="Submissions S."/>
        </authorList>
    </citation>
    <scope>NUCLEOTIDE SEQUENCE [LARGE SCALE GENOMIC DNA]</scope>
    <source>
        <strain evidence="2">CGMCC 4.6609</strain>
    </source>
</reference>
<evidence type="ECO:0000313" key="2">
    <source>
        <dbReference type="Proteomes" id="UP000199691"/>
    </source>
</evidence>
<keyword evidence="2" id="KW-1185">Reference proteome</keyword>
<protein>
    <submittedName>
        <fullName evidence="1">Uncharacterized protein</fullName>
    </submittedName>
</protein>
<dbReference type="RefSeq" id="WP_090095165.1">
    <property type="nucleotide sequence ID" value="NZ_FNIX01000001.1"/>
</dbReference>
<accession>A0A1H0FGE5</accession>
<dbReference type="EMBL" id="FNIX01000001">
    <property type="protein sequence ID" value="SDN93720.1"/>
    <property type="molecule type" value="Genomic_DNA"/>
</dbReference>
<organism evidence="1 2">
    <name type="scientific">Lentzea jiangxiensis</name>
    <dbReference type="NCBI Taxonomy" id="641025"/>
    <lineage>
        <taxon>Bacteria</taxon>
        <taxon>Bacillati</taxon>
        <taxon>Actinomycetota</taxon>
        <taxon>Actinomycetes</taxon>
        <taxon>Pseudonocardiales</taxon>
        <taxon>Pseudonocardiaceae</taxon>
        <taxon>Lentzea</taxon>
    </lineage>
</organism>
<proteinExistence type="predicted"/>
<dbReference type="AlphaFoldDB" id="A0A1H0FGE5"/>
<gene>
    <name evidence="1" type="ORF">SAMN05421507_101771</name>
</gene>
<evidence type="ECO:0000313" key="1">
    <source>
        <dbReference type="EMBL" id="SDN93720.1"/>
    </source>
</evidence>
<dbReference type="STRING" id="641025.SAMN05421507_101771"/>
<sequence length="464" mass="51900">MGEPRAKPLSDKRLRLFLRGCDQEWLVEQLMTAAKSDRVLRARLAAAAGQKNEFDDRDIRVRLERAIDIPDFIDYSGAYGYFLHVGEALDEVERLVGAGFADAAITLAEYALELLESSAERVDDSDGGLSEAIARAEEIHLAACEAGSPDPVELAERLVTRAVSSDYEVFLDVLPAYEDVLGAAGLARYRELVEQAWRKLPPKKPNDYGARRFVITHLMENLAESSGGADGLVEVLARDVTSSYDVLRIAERLCADDRDDEALTWLERGLADFEPDFRLRDLAAEIHVRAGRLDRAGEMLWANFTERPSLETFRALRDGTTGDFPQWRERALAFLADLPPVKGSWSLGRSTLVEILLADDDHEAAWKAAVDGGCSDGLWLRLARVRAASRPADAIPILLRAADRAIEVRNRDSYQAAVRLLAEAKTLFTRCDRDDDFRAHMTAVRDAHRTKWALRQELDWARLP</sequence>